<dbReference type="SUPFAM" id="SSF55103">
    <property type="entry name" value="FAD-linked oxidases, C-terminal domain"/>
    <property type="match status" value="1"/>
</dbReference>
<dbReference type="InterPro" id="IPR004113">
    <property type="entry name" value="FAD-bd_oxidored_4_C"/>
</dbReference>
<dbReference type="Gene3D" id="3.30.465.10">
    <property type="match status" value="1"/>
</dbReference>
<dbReference type="GeneID" id="69668202"/>
<dbReference type="PROSITE" id="PS51387">
    <property type="entry name" value="FAD_PCMH"/>
    <property type="match status" value="1"/>
</dbReference>
<evidence type="ECO:0000256" key="4">
    <source>
        <dbReference type="ARBA" id="ARBA00023002"/>
    </source>
</evidence>
<proteinExistence type="inferred from homology"/>
<dbReference type="EMBL" id="OV915080">
    <property type="protein sequence ID" value="CAH1705264.1"/>
    <property type="molecule type" value="Genomic_DNA"/>
</dbReference>
<evidence type="ECO:0000313" key="6">
    <source>
        <dbReference type="EMBL" id="CAH1705264.1"/>
    </source>
</evidence>
<feature type="domain" description="FAD-binding PCMH-type" evidence="5">
    <location>
        <begin position="45"/>
        <end position="224"/>
    </location>
</feature>
<dbReference type="InterPro" id="IPR016164">
    <property type="entry name" value="FAD-linked_Oxase-like_C"/>
</dbReference>
<dbReference type="GO" id="GO:0071949">
    <property type="term" value="F:FAD binding"/>
    <property type="evidence" value="ECO:0007669"/>
    <property type="project" value="InterPro"/>
</dbReference>
<dbReference type="InterPro" id="IPR051914">
    <property type="entry name" value="FAD-linked_OxidoTrans_Type4"/>
</dbReference>
<dbReference type="Proteomes" id="UP001295440">
    <property type="component" value="Chromosome"/>
</dbReference>
<dbReference type="GO" id="GO:0016491">
    <property type="term" value="F:oxidoreductase activity"/>
    <property type="evidence" value="ECO:0007669"/>
    <property type="project" value="UniProtKB-KW"/>
</dbReference>
<keyword evidence="2" id="KW-0285">Flavoprotein</keyword>
<dbReference type="SUPFAM" id="SSF56176">
    <property type="entry name" value="FAD-binding/transporter-associated domain-like"/>
    <property type="match status" value="1"/>
</dbReference>
<protein>
    <submittedName>
        <fullName evidence="6">FAD-binding protein</fullName>
    </submittedName>
</protein>
<dbReference type="InterPro" id="IPR016166">
    <property type="entry name" value="FAD-bd_PCMH"/>
</dbReference>
<dbReference type="Gene3D" id="3.30.70.2740">
    <property type="match status" value="1"/>
</dbReference>
<evidence type="ECO:0000256" key="2">
    <source>
        <dbReference type="ARBA" id="ARBA00022630"/>
    </source>
</evidence>
<dbReference type="AlphaFoldDB" id="A0AAU9QZH3"/>
<organism evidence="6 7">
    <name type="scientific">Lactobacillus delbrueckii subsp. delbrueckii</name>
    <dbReference type="NCBI Taxonomy" id="83684"/>
    <lineage>
        <taxon>Bacteria</taxon>
        <taxon>Bacillati</taxon>
        <taxon>Bacillota</taxon>
        <taxon>Bacilli</taxon>
        <taxon>Lactobacillales</taxon>
        <taxon>Lactobacillaceae</taxon>
        <taxon>Lactobacillus</taxon>
    </lineage>
</organism>
<dbReference type="PANTHER" id="PTHR42934:SF2">
    <property type="entry name" value="GLYCOLATE OXIDASE SUBUNIT GLCD"/>
    <property type="match status" value="1"/>
</dbReference>
<evidence type="ECO:0000256" key="3">
    <source>
        <dbReference type="ARBA" id="ARBA00022827"/>
    </source>
</evidence>
<dbReference type="PANTHER" id="PTHR42934">
    <property type="entry name" value="GLYCOLATE OXIDASE SUBUNIT GLCD"/>
    <property type="match status" value="1"/>
</dbReference>
<dbReference type="Pfam" id="PF02913">
    <property type="entry name" value="FAD-oxidase_C"/>
    <property type="match status" value="1"/>
</dbReference>
<reference evidence="6" key="1">
    <citation type="submission" date="2022-02" db="EMBL/GenBank/DDBJ databases">
        <authorList>
            <person name="Deutsch MARIE S."/>
        </authorList>
    </citation>
    <scope>NUCLEOTIDE SEQUENCE</scope>
    <source>
        <strain evidence="6">CIRM-BIA865</strain>
    </source>
</reference>
<comment type="similarity">
    <text evidence="1">Belongs to the FAD-binding oxidoreductase/transferase type 4 family.</text>
</comment>
<dbReference type="Pfam" id="PF01565">
    <property type="entry name" value="FAD_binding_4"/>
    <property type="match status" value="1"/>
</dbReference>
<evidence type="ECO:0000313" key="7">
    <source>
        <dbReference type="Proteomes" id="UP001295440"/>
    </source>
</evidence>
<dbReference type="RefSeq" id="WP_002879587.1">
    <property type="nucleotide sequence ID" value="NZ_CP021136.1"/>
</dbReference>
<evidence type="ECO:0000259" key="5">
    <source>
        <dbReference type="PROSITE" id="PS51387"/>
    </source>
</evidence>
<dbReference type="InterPro" id="IPR016169">
    <property type="entry name" value="FAD-bd_PCMH_sub2"/>
</dbReference>
<dbReference type="FunFam" id="3.30.70.2740:FF:000001">
    <property type="entry name" value="D-lactate dehydrogenase mitochondrial"/>
    <property type="match status" value="1"/>
</dbReference>
<gene>
    <name evidence="6" type="ORF">LDD865_0100</name>
</gene>
<evidence type="ECO:0000256" key="1">
    <source>
        <dbReference type="ARBA" id="ARBA00008000"/>
    </source>
</evidence>
<sequence>MGLNFSAYNTDEIIDFLQEQVKDGIVKTDKDSLQTASYSQNLPGQHGLALALVEAGSIADVQGVMRAARRFHLPVVSQNRFTSTVVGADAVDHAIILSTAKMNKILELNAEDAYAVVQPGVINNDLDQAARKQGLFYAPDPASKKMSGIGGNVATNAGGLSGVRYGSTRDNVLGLKVVLADGRLLDLGGKTSKQAFGYNLTQLFVGSEGTLGTIVEITVKLLPLPLGESLMGLAYFKDMHTLAEATKDLRMSGIYPAMLEAMDSHTLQAVSEFRDNKEMAGRGAALIFRVDSISDEGKQIVKNIMDKYHVTDVQLATDPAEQDKIISVRQDMLPAIFTGRSAVMEDMAVPTSRMAELVDTIQALSDKYPELEIFTAGHAGDGNLHPTVTWSKDAKEMPESVNIVLHEMFTKALELGGTISGEHAVGMLKNQWNNVELGEDVDWIQHQIKSLFDPMNLLNPKRKID</sequence>
<dbReference type="InterPro" id="IPR006094">
    <property type="entry name" value="Oxid_FAD_bind_N"/>
</dbReference>
<keyword evidence="3" id="KW-0274">FAD</keyword>
<dbReference type="SMR" id="A0AAU9QZH3"/>
<accession>A0AAU9QZH3</accession>
<dbReference type="InterPro" id="IPR036318">
    <property type="entry name" value="FAD-bd_PCMH-like_sf"/>
</dbReference>
<keyword evidence="4" id="KW-0560">Oxidoreductase</keyword>
<name>A0AAU9QZH3_9LACO</name>